<dbReference type="InterPro" id="IPR050319">
    <property type="entry name" value="ABC_transp_ATP-bind"/>
</dbReference>
<dbReference type="Gene3D" id="3.40.50.300">
    <property type="entry name" value="P-loop containing nucleotide triphosphate hydrolases"/>
    <property type="match status" value="1"/>
</dbReference>
<dbReference type="SUPFAM" id="SSF52540">
    <property type="entry name" value="P-loop containing nucleoside triphosphate hydrolases"/>
    <property type="match status" value="1"/>
</dbReference>
<comment type="subcellular location">
    <subcellularLocation>
        <location evidence="1">Cell inner membrane</location>
        <topology evidence="1">Peripheral membrane protein</topology>
    </subcellularLocation>
</comment>
<dbReference type="Pfam" id="PF00005">
    <property type="entry name" value="ABC_tran"/>
    <property type="match status" value="1"/>
</dbReference>
<comment type="similarity">
    <text evidence="2">Belongs to the ABC transporter superfamily.</text>
</comment>
<evidence type="ECO:0000313" key="8">
    <source>
        <dbReference type="Proteomes" id="UP000295023"/>
    </source>
</evidence>
<accession>A0A4V2WJI2</accession>
<dbReference type="GO" id="GO:0005524">
    <property type="term" value="F:ATP binding"/>
    <property type="evidence" value="ECO:0007669"/>
    <property type="project" value="UniProtKB-KW"/>
</dbReference>
<dbReference type="InterPro" id="IPR003439">
    <property type="entry name" value="ABC_transporter-like_ATP-bd"/>
</dbReference>
<feature type="domain" description="ABC transporter" evidence="6">
    <location>
        <begin position="7"/>
        <end position="257"/>
    </location>
</feature>
<dbReference type="GO" id="GO:0016887">
    <property type="term" value="F:ATP hydrolysis activity"/>
    <property type="evidence" value="ECO:0007669"/>
    <property type="project" value="InterPro"/>
</dbReference>
<keyword evidence="4" id="KW-0547">Nucleotide-binding</keyword>
<keyword evidence="8" id="KW-1185">Reference proteome</keyword>
<dbReference type="SMART" id="SM00382">
    <property type="entry name" value="AAA"/>
    <property type="match status" value="1"/>
</dbReference>
<keyword evidence="5 7" id="KW-0067">ATP-binding</keyword>
<dbReference type="OrthoDB" id="9767950at2"/>
<name>A0A4V2WJI2_9PROT</name>
<dbReference type="InterPro" id="IPR013563">
    <property type="entry name" value="Oligopep_ABC_C"/>
</dbReference>
<dbReference type="Proteomes" id="UP000295023">
    <property type="component" value="Unassembled WGS sequence"/>
</dbReference>
<dbReference type="RefSeq" id="WP_132295974.1">
    <property type="nucleotide sequence ID" value="NZ_SKBM01000036.1"/>
</dbReference>
<dbReference type="FunFam" id="3.40.50.300:FF:000016">
    <property type="entry name" value="Oligopeptide ABC transporter ATP-binding component"/>
    <property type="match status" value="1"/>
</dbReference>
<dbReference type="InterPro" id="IPR017871">
    <property type="entry name" value="ABC_transporter-like_CS"/>
</dbReference>
<keyword evidence="3" id="KW-0813">Transport</keyword>
<dbReference type="InterPro" id="IPR003593">
    <property type="entry name" value="AAA+_ATPase"/>
</dbReference>
<evidence type="ECO:0000256" key="1">
    <source>
        <dbReference type="ARBA" id="ARBA00004417"/>
    </source>
</evidence>
<dbReference type="EMBL" id="SKBM01000036">
    <property type="protein sequence ID" value="TCZ53881.1"/>
    <property type="molecule type" value="Genomic_DNA"/>
</dbReference>
<dbReference type="Pfam" id="PF08352">
    <property type="entry name" value="oligo_HPY"/>
    <property type="match status" value="1"/>
</dbReference>
<gene>
    <name evidence="7" type="ORF">EXY23_24030</name>
</gene>
<evidence type="ECO:0000256" key="5">
    <source>
        <dbReference type="ARBA" id="ARBA00022840"/>
    </source>
</evidence>
<dbReference type="NCBIfam" id="TIGR01727">
    <property type="entry name" value="oligo_HPY"/>
    <property type="match status" value="1"/>
</dbReference>
<proteinExistence type="inferred from homology"/>
<dbReference type="PANTHER" id="PTHR43776">
    <property type="entry name" value="TRANSPORT ATP-BINDING PROTEIN"/>
    <property type="match status" value="1"/>
</dbReference>
<evidence type="ECO:0000259" key="6">
    <source>
        <dbReference type="PROSITE" id="PS50893"/>
    </source>
</evidence>
<protein>
    <submittedName>
        <fullName evidence="7">ATP-binding cassette domain-containing protein</fullName>
    </submittedName>
</protein>
<evidence type="ECO:0000256" key="4">
    <source>
        <dbReference type="ARBA" id="ARBA00022741"/>
    </source>
</evidence>
<dbReference type="PANTHER" id="PTHR43776:SF7">
    <property type="entry name" value="D,D-DIPEPTIDE TRANSPORT ATP-BINDING PROTEIN DDPF-RELATED"/>
    <property type="match status" value="1"/>
</dbReference>
<dbReference type="CDD" id="cd03257">
    <property type="entry name" value="ABC_NikE_OppD_transporters"/>
    <property type="match status" value="1"/>
</dbReference>
<dbReference type="PROSITE" id="PS00211">
    <property type="entry name" value="ABC_TRANSPORTER_1"/>
    <property type="match status" value="1"/>
</dbReference>
<comment type="caution">
    <text evidence="7">The sequence shown here is derived from an EMBL/GenBank/DDBJ whole genome shotgun (WGS) entry which is preliminary data.</text>
</comment>
<organism evidence="7 8">
    <name type="scientific">Roseicella aquatilis</name>
    <dbReference type="NCBI Taxonomy" id="2527868"/>
    <lineage>
        <taxon>Bacteria</taxon>
        <taxon>Pseudomonadati</taxon>
        <taxon>Pseudomonadota</taxon>
        <taxon>Alphaproteobacteria</taxon>
        <taxon>Acetobacterales</taxon>
        <taxon>Roseomonadaceae</taxon>
        <taxon>Roseicella</taxon>
    </lineage>
</organism>
<dbReference type="AlphaFoldDB" id="A0A4V2WJI2"/>
<dbReference type="GO" id="GO:0015833">
    <property type="term" value="P:peptide transport"/>
    <property type="evidence" value="ECO:0007669"/>
    <property type="project" value="InterPro"/>
</dbReference>
<reference evidence="7 8" key="1">
    <citation type="submission" date="2019-03" db="EMBL/GenBank/DDBJ databases">
        <title>Paracraurococcus aquatilis NE82 genome sequence.</title>
        <authorList>
            <person name="Zhao Y."/>
            <person name="Du Z."/>
        </authorList>
    </citation>
    <scope>NUCLEOTIDE SEQUENCE [LARGE SCALE GENOMIC DNA]</scope>
    <source>
        <strain evidence="7 8">NE82</strain>
    </source>
</reference>
<sequence length="338" mass="36367">MSEAPLLRAEGLLRRYWMRRGAFGRPLEVRAVNGVSLTIERGQTLGLVGESGCGKSTTGRMVLGLETPDVGHVTFEGAAMPKPGSAAWRALRARMQMVFQDPLGALDRRLPIGTQVREPLEIHRHGVDAAWREARSMELLRACGLRPDHAARYPHELSGGQRQRAVLARALATEPALLVCDEPISALDVSIQAQVMNLLVELQAQFGMGILFISHDLRAVRQVSHRVAVMYLGAIVEEGEPDAVLHDPAHPYSQALVSAIPHPGKARGRVVLQGDPPNPADRPPGCAFHPRCPVAGRLCAQVAPALKPRPDDGRKVACHVAQGETAPGTGPATIREAA</sequence>
<evidence type="ECO:0000256" key="2">
    <source>
        <dbReference type="ARBA" id="ARBA00005417"/>
    </source>
</evidence>
<evidence type="ECO:0000313" key="7">
    <source>
        <dbReference type="EMBL" id="TCZ53881.1"/>
    </source>
</evidence>
<dbReference type="InterPro" id="IPR027417">
    <property type="entry name" value="P-loop_NTPase"/>
</dbReference>
<dbReference type="GO" id="GO:0055085">
    <property type="term" value="P:transmembrane transport"/>
    <property type="evidence" value="ECO:0007669"/>
    <property type="project" value="UniProtKB-ARBA"/>
</dbReference>
<dbReference type="GO" id="GO:0005886">
    <property type="term" value="C:plasma membrane"/>
    <property type="evidence" value="ECO:0007669"/>
    <property type="project" value="UniProtKB-SubCell"/>
</dbReference>
<evidence type="ECO:0000256" key="3">
    <source>
        <dbReference type="ARBA" id="ARBA00022448"/>
    </source>
</evidence>
<dbReference type="PROSITE" id="PS50893">
    <property type="entry name" value="ABC_TRANSPORTER_2"/>
    <property type="match status" value="1"/>
</dbReference>